<dbReference type="Pfam" id="PF00534">
    <property type="entry name" value="Glycos_transf_1"/>
    <property type="match status" value="1"/>
</dbReference>
<dbReference type="AlphaFoldDB" id="A0A7W9SLK8"/>
<feature type="domain" description="Glycosyltransferase subfamily 4-like N-terminal" evidence="2">
    <location>
        <begin position="82"/>
        <end position="192"/>
    </location>
</feature>
<accession>A0A7W9SLK8</accession>
<protein>
    <submittedName>
        <fullName evidence="3">Glycosyltransferase involved in cell wall biosynthesis</fullName>
    </submittedName>
</protein>
<dbReference type="RefSeq" id="WP_184192498.1">
    <property type="nucleotide sequence ID" value="NZ_JACHGW010000001.1"/>
</dbReference>
<dbReference type="Proteomes" id="UP000520814">
    <property type="component" value="Unassembled WGS sequence"/>
</dbReference>
<dbReference type="InterPro" id="IPR001296">
    <property type="entry name" value="Glyco_trans_1"/>
</dbReference>
<organism evidence="3 4">
    <name type="scientific">Armatimonas rosea</name>
    <dbReference type="NCBI Taxonomy" id="685828"/>
    <lineage>
        <taxon>Bacteria</taxon>
        <taxon>Bacillati</taxon>
        <taxon>Armatimonadota</taxon>
        <taxon>Armatimonadia</taxon>
        <taxon>Armatimonadales</taxon>
        <taxon>Armatimonadaceae</taxon>
        <taxon>Armatimonas</taxon>
    </lineage>
</organism>
<evidence type="ECO:0000259" key="1">
    <source>
        <dbReference type="Pfam" id="PF00534"/>
    </source>
</evidence>
<name>A0A7W9SLK8_ARMRO</name>
<dbReference type="PANTHER" id="PTHR45947:SF3">
    <property type="entry name" value="SULFOQUINOVOSYL TRANSFERASE SQD2"/>
    <property type="match status" value="1"/>
</dbReference>
<dbReference type="InterPro" id="IPR050194">
    <property type="entry name" value="Glycosyltransferase_grp1"/>
</dbReference>
<evidence type="ECO:0000313" key="4">
    <source>
        <dbReference type="Proteomes" id="UP000520814"/>
    </source>
</evidence>
<proteinExistence type="predicted"/>
<dbReference type="InterPro" id="IPR028098">
    <property type="entry name" value="Glyco_trans_4-like_N"/>
</dbReference>
<dbReference type="EMBL" id="JACHGW010000001">
    <property type="protein sequence ID" value="MBB6048875.1"/>
    <property type="molecule type" value="Genomic_DNA"/>
</dbReference>
<sequence>MKALLLSNLYPSKREPTRGVFNQQVFGALSALCDVRVVSPRPWWTRLKLPQELLTIPQETANGVTASYPSFWGMPGFGVRFNGKAMHASLLPHLKQIRREFPFDIILAAWVYPDAYAAVRLGQDFGCPVVTNLMGSDINDLATRPELKEQIQWALQQSQHVIAVSEALRDRVVGLGVAPERVTVQHNGVNGERFALGERDQARAELGLPLDRKLIVYIGNFFPVKGTDILVEAMAHLAKRSPDADLLLVGSGELEESLRARVQALALESRVRFCGRQPHAQIPLWMRAGDVFCLPSRNEGCPNVILEALASGRPVVASHVGGIPELLHADNGILVPVANPEALAQGLHEALERTWSPAALRQTVEYLSWEDVGQAYHKILREALP</sequence>
<evidence type="ECO:0000313" key="3">
    <source>
        <dbReference type="EMBL" id="MBB6048875.1"/>
    </source>
</evidence>
<dbReference type="Gene3D" id="3.40.50.2000">
    <property type="entry name" value="Glycogen Phosphorylase B"/>
    <property type="match status" value="2"/>
</dbReference>
<dbReference type="GO" id="GO:0016757">
    <property type="term" value="F:glycosyltransferase activity"/>
    <property type="evidence" value="ECO:0007669"/>
    <property type="project" value="TreeGrafter"/>
</dbReference>
<gene>
    <name evidence="3" type="ORF">HNQ39_000637</name>
</gene>
<dbReference type="SUPFAM" id="SSF53756">
    <property type="entry name" value="UDP-Glycosyltransferase/glycogen phosphorylase"/>
    <property type="match status" value="1"/>
</dbReference>
<keyword evidence="3" id="KW-0808">Transferase</keyword>
<reference evidence="3 4" key="1">
    <citation type="submission" date="2020-08" db="EMBL/GenBank/DDBJ databases">
        <title>Genomic Encyclopedia of Type Strains, Phase IV (KMG-IV): sequencing the most valuable type-strain genomes for metagenomic binning, comparative biology and taxonomic classification.</title>
        <authorList>
            <person name="Goeker M."/>
        </authorList>
    </citation>
    <scope>NUCLEOTIDE SEQUENCE [LARGE SCALE GENOMIC DNA]</scope>
    <source>
        <strain evidence="3 4">DSM 23562</strain>
    </source>
</reference>
<dbReference type="Pfam" id="PF13439">
    <property type="entry name" value="Glyco_transf_4"/>
    <property type="match status" value="1"/>
</dbReference>
<evidence type="ECO:0000259" key="2">
    <source>
        <dbReference type="Pfam" id="PF13439"/>
    </source>
</evidence>
<comment type="caution">
    <text evidence="3">The sequence shown here is derived from an EMBL/GenBank/DDBJ whole genome shotgun (WGS) entry which is preliminary data.</text>
</comment>
<keyword evidence="4" id="KW-1185">Reference proteome</keyword>
<feature type="domain" description="Glycosyl transferase family 1" evidence="1">
    <location>
        <begin position="199"/>
        <end position="357"/>
    </location>
</feature>
<dbReference type="CDD" id="cd03798">
    <property type="entry name" value="GT4_WlbH-like"/>
    <property type="match status" value="1"/>
</dbReference>
<dbReference type="PANTHER" id="PTHR45947">
    <property type="entry name" value="SULFOQUINOVOSYL TRANSFERASE SQD2"/>
    <property type="match status" value="1"/>
</dbReference>